<evidence type="ECO:0008006" key="3">
    <source>
        <dbReference type="Google" id="ProtNLM"/>
    </source>
</evidence>
<dbReference type="EMBL" id="JBHSUA010000008">
    <property type="protein sequence ID" value="MFC6395978.1"/>
    <property type="molecule type" value="Genomic_DNA"/>
</dbReference>
<gene>
    <name evidence="1" type="ORF">ACFP57_03070</name>
</gene>
<dbReference type="Proteomes" id="UP001596266">
    <property type="component" value="Unassembled WGS sequence"/>
</dbReference>
<reference evidence="2" key="1">
    <citation type="journal article" date="2019" name="Int. J. Syst. Evol. Microbiol.">
        <title>The Global Catalogue of Microorganisms (GCM) 10K type strain sequencing project: providing services to taxonomists for standard genome sequencing and annotation.</title>
        <authorList>
            <consortium name="The Broad Institute Genomics Platform"/>
            <consortium name="The Broad Institute Genome Sequencing Center for Infectious Disease"/>
            <person name="Wu L."/>
            <person name="Ma J."/>
        </authorList>
    </citation>
    <scope>NUCLEOTIDE SEQUENCE [LARGE SCALE GENOMIC DNA]</scope>
    <source>
        <strain evidence="2">CGMCC 1.15277</strain>
    </source>
</reference>
<proteinExistence type="predicted"/>
<sequence>MLPDQSARDLVPVTTTGDEPMTALTDAGVRVPVASAVLSAQSLAAKGFAALHPGQRVLARIHDGAVTELAPISVDLMVHQKNA</sequence>
<comment type="caution">
    <text evidence="1">The sequence shown here is derived from an EMBL/GenBank/DDBJ whole genome shotgun (WGS) entry which is preliminary data.</text>
</comment>
<keyword evidence="2" id="KW-1185">Reference proteome</keyword>
<dbReference type="RefSeq" id="WP_343885950.1">
    <property type="nucleotide sequence ID" value="NZ_BAAAKI010000012.1"/>
</dbReference>
<name>A0ABW1WXK1_9ACTN</name>
<organism evidence="1 2">
    <name type="scientific">Luteococcus sanguinis</name>
    <dbReference type="NCBI Taxonomy" id="174038"/>
    <lineage>
        <taxon>Bacteria</taxon>
        <taxon>Bacillati</taxon>
        <taxon>Actinomycetota</taxon>
        <taxon>Actinomycetes</taxon>
        <taxon>Propionibacteriales</taxon>
        <taxon>Propionibacteriaceae</taxon>
        <taxon>Luteococcus</taxon>
    </lineage>
</organism>
<accession>A0ABW1WXK1</accession>
<evidence type="ECO:0000313" key="2">
    <source>
        <dbReference type="Proteomes" id="UP001596266"/>
    </source>
</evidence>
<evidence type="ECO:0000313" key="1">
    <source>
        <dbReference type="EMBL" id="MFC6395978.1"/>
    </source>
</evidence>
<protein>
    <recommendedName>
        <fullName evidence="3">SAF domain-containing protein</fullName>
    </recommendedName>
</protein>